<evidence type="ECO:0000256" key="4">
    <source>
        <dbReference type="PROSITE-ProRule" id="PRU00473"/>
    </source>
</evidence>
<organism evidence="7 8">
    <name type="scientific">Pontivivens insulae</name>
    <dbReference type="NCBI Taxonomy" id="1639689"/>
    <lineage>
        <taxon>Bacteria</taxon>
        <taxon>Pseudomonadati</taxon>
        <taxon>Pseudomonadota</taxon>
        <taxon>Alphaproteobacteria</taxon>
        <taxon>Rhodobacterales</taxon>
        <taxon>Paracoccaceae</taxon>
        <taxon>Pontivivens</taxon>
    </lineage>
</organism>
<accession>A0A2R8ABI7</accession>
<keyword evidence="3" id="KW-0998">Cell outer membrane</keyword>
<dbReference type="InterPro" id="IPR036737">
    <property type="entry name" value="OmpA-like_sf"/>
</dbReference>
<evidence type="ECO:0000256" key="1">
    <source>
        <dbReference type="ARBA" id="ARBA00004442"/>
    </source>
</evidence>
<dbReference type="PRINTS" id="PR01021">
    <property type="entry name" value="OMPADOMAIN"/>
</dbReference>
<keyword evidence="5" id="KW-0732">Signal</keyword>
<dbReference type="Proteomes" id="UP000244932">
    <property type="component" value="Unassembled WGS sequence"/>
</dbReference>
<dbReference type="PANTHER" id="PTHR30329:SF21">
    <property type="entry name" value="LIPOPROTEIN YIAD-RELATED"/>
    <property type="match status" value="1"/>
</dbReference>
<sequence length="209" mass="21943">MRGLTIMMLGAGAMTLAACNQGDFSSAASRTEGETFVVVRSATWIDPDGCEHWIFDTGAEGYVTPKLRPDGRPICDPSRAENNTRARLPGFGLVTAADDLNFSVAADATFPVGSAVVQPEARADLTRFFEFLRNQGRSRVLITGHTDNTGGAQANQNLSLARAAAVAEIAGGFGLTAETRGLGASQPVSTNATVAGRASNRRVEIQVVN</sequence>
<dbReference type="RefSeq" id="WP_108782143.1">
    <property type="nucleotide sequence ID" value="NZ_OMKW01000002.1"/>
</dbReference>
<dbReference type="InterPro" id="IPR006665">
    <property type="entry name" value="OmpA-like"/>
</dbReference>
<proteinExistence type="predicted"/>
<keyword evidence="7" id="KW-0449">Lipoprotein</keyword>
<evidence type="ECO:0000256" key="5">
    <source>
        <dbReference type="SAM" id="SignalP"/>
    </source>
</evidence>
<feature type="chain" id="PRO_5015304475" evidence="5">
    <location>
        <begin position="18"/>
        <end position="209"/>
    </location>
</feature>
<dbReference type="CDD" id="cd07185">
    <property type="entry name" value="OmpA_C-like"/>
    <property type="match status" value="1"/>
</dbReference>
<dbReference type="Pfam" id="PF00691">
    <property type="entry name" value="OmpA"/>
    <property type="match status" value="1"/>
</dbReference>
<dbReference type="PROSITE" id="PS51257">
    <property type="entry name" value="PROKAR_LIPOPROTEIN"/>
    <property type="match status" value="1"/>
</dbReference>
<keyword evidence="2 4" id="KW-0472">Membrane</keyword>
<dbReference type="OrthoDB" id="9782229at2"/>
<keyword evidence="8" id="KW-1185">Reference proteome</keyword>
<dbReference type="GO" id="GO:0009279">
    <property type="term" value="C:cell outer membrane"/>
    <property type="evidence" value="ECO:0007669"/>
    <property type="project" value="UniProtKB-SubCell"/>
</dbReference>
<dbReference type="PANTHER" id="PTHR30329">
    <property type="entry name" value="STATOR ELEMENT OF FLAGELLAR MOTOR COMPLEX"/>
    <property type="match status" value="1"/>
</dbReference>
<dbReference type="InterPro" id="IPR006664">
    <property type="entry name" value="OMP_bac"/>
</dbReference>
<dbReference type="AlphaFoldDB" id="A0A2R8ABI7"/>
<evidence type="ECO:0000259" key="6">
    <source>
        <dbReference type="PROSITE" id="PS51123"/>
    </source>
</evidence>
<dbReference type="SUPFAM" id="SSF103088">
    <property type="entry name" value="OmpA-like"/>
    <property type="match status" value="1"/>
</dbReference>
<gene>
    <name evidence="7" type="primary">yiaD_2</name>
    <name evidence="7" type="ORF">POI8812_01755</name>
</gene>
<dbReference type="InterPro" id="IPR050330">
    <property type="entry name" value="Bact_OuterMem_StrucFunc"/>
</dbReference>
<feature type="domain" description="OmpA-like" evidence="6">
    <location>
        <begin position="97"/>
        <end position="209"/>
    </location>
</feature>
<feature type="signal peptide" evidence="5">
    <location>
        <begin position="1"/>
        <end position="17"/>
    </location>
</feature>
<evidence type="ECO:0000256" key="2">
    <source>
        <dbReference type="ARBA" id="ARBA00023136"/>
    </source>
</evidence>
<evidence type="ECO:0000256" key="3">
    <source>
        <dbReference type="ARBA" id="ARBA00023237"/>
    </source>
</evidence>
<reference evidence="7 8" key="1">
    <citation type="submission" date="2018-03" db="EMBL/GenBank/DDBJ databases">
        <authorList>
            <person name="Keele B.F."/>
        </authorList>
    </citation>
    <scope>NUCLEOTIDE SEQUENCE [LARGE SCALE GENOMIC DNA]</scope>
    <source>
        <strain evidence="7 8">CeCT 8812</strain>
    </source>
</reference>
<name>A0A2R8ABI7_9RHOB</name>
<protein>
    <submittedName>
        <fullName evidence="7">Putative lipoprotein YiaD</fullName>
    </submittedName>
</protein>
<dbReference type="Gene3D" id="3.30.1330.60">
    <property type="entry name" value="OmpA-like domain"/>
    <property type="match status" value="1"/>
</dbReference>
<dbReference type="PROSITE" id="PS51123">
    <property type="entry name" value="OMPA_2"/>
    <property type="match status" value="1"/>
</dbReference>
<evidence type="ECO:0000313" key="8">
    <source>
        <dbReference type="Proteomes" id="UP000244932"/>
    </source>
</evidence>
<dbReference type="EMBL" id="OMKW01000002">
    <property type="protein sequence ID" value="SPF29445.1"/>
    <property type="molecule type" value="Genomic_DNA"/>
</dbReference>
<evidence type="ECO:0000313" key="7">
    <source>
        <dbReference type="EMBL" id="SPF29445.1"/>
    </source>
</evidence>
<comment type="subcellular location">
    <subcellularLocation>
        <location evidence="1">Cell outer membrane</location>
    </subcellularLocation>
</comment>